<dbReference type="EMBL" id="JAHLQL010000001">
    <property type="protein sequence ID" value="MBU5590999.1"/>
    <property type="molecule type" value="Genomic_DNA"/>
</dbReference>
<protein>
    <submittedName>
        <fullName evidence="3">NERD domain-containing protein</fullName>
    </submittedName>
</protein>
<sequence>MKRLKGMFNRIVGLIFSGIGIFLLINLLKSNLLKGNYRYIAIGMVCILIINGIISIATGKRLIIFGRNKRLKLSSSEEAMRRAGIEGEKSVAYELSYLNKNKYEVYNSLKLRSLDKVQQFDHLVIGENGVFNLETKNLIGNIIIDEQGNWMREIAGKVEGYTNPLGQVKRHHRVLEEIIGEGYPIIDVVVLANKNTIVKGSENSPMFIIKVDSITYFIEEYKWAKKISKHEANKINKKIKAHII</sequence>
<evidence type="ECO:0000256" key="1">
    <source>
        <dbReference type="SAM" id="Phobius"/>
    </source>
</evidence>
<dbReference type="InterPro" id="IPR011528">
    <property type="entry name" value="NERD"/>
</dbReference>
<proteinExistence type="predicted"/>
<evidence type="ECO:0000259" key="2">
    <source>
        <dbReference type="PROSITE" id="PS50965"/>
    </source>
</evidence>
<dbReference type="Pfam" id="PF08378">
    <property type="entry name" value="NERD"/>
    <property type="match status" value="1"/>
</dbReference>
<keyword evidence="1" id="KW-0472">Membrane</keyword>
<evidence type="ECO:0000313" key="4">
    <source>
        <dbReference type="Proteomes" id="UP000736583"/>
    </source>
</evidence>
<evidence type="ECO:0000313" key="3">
    <source>
        <dbReference type="EMBL" id="MBU5590999.1"/>
    </source>
</evidence>
<keyword evidence="4" id="KW-1185">Reference proteome</keyword>
<organism evidence="3 4">
    <name type="scientific">Clostridium simiarum</name>
    <dbReference type="NCBI Taxonomy" id="2841506"/>
    <lineage>
        <taxon>Bacteria</taxon>
        <taxon>Bacillati</taxon>
        <taxon>Bacillota</taxon>
        <taxon>Clostridia</taxon>
        <taxon>Eubacteriales</taxon>
        <taxon>Clostridiaceae</taxon>
        <taxon>Clostridium</taxon>
    </lineage>
</organism>
<gene>
    <name evidence="3" type="ORF">KQI89_04420</name>
</gene>
<accession>A0ABS6EXQ4</accession>
<name>A0ABS6EXQ4_9CLOT</name>
<keyword evidence="1" id="KW-1133">Transmembrane helix</keyword>
<comment type="caution">
    <text evidence="3">The sequence shown here is derived from an EMBL/GenBank/DDBJ whole genome shotgun (WGS) entry which is preliminary data.</text>
</comment>
<feature type="transmembrane region" description="Helical" evidence="1">
    <location>
        <begin position="7"/>
        <end position="28"/>
    </location>
</feature>
<reference evidence="3 4" key="1">
    <citation type="submission" date="2021-06" db="EMBL/GenBank/DDBJ databases">
        <authorList>
            <person name="Sun Q."/>
            <person name="Li D."/>
        </authorList>
    </citation>
    <scope>NUCLEOTIDE SEQUENCE [LARGE SCALE GENOMIC DNA]</scope>
    <source>
        <strain evidence="3 4">MSJ-4</strain>
    </source>
</reference>
<dbReference type="Proteomes" id="UP000736583">
    <property type="component" value="Unassembled WGS sequence"/>
</dbReference>
<keyword evidence="1" id="KW-0812">Transmembrane</keyword>
<feature type="domain" description="NERD" evidence="2">
    <location>
        <begin position="83"/>
        <end position="198"/>
    </location>
</feature>
<feature type="transmembrane region" description="Helical" evidence="1">
    <location>
        <begin position="40"/>
        <end position="63"/>
    </location>
</feature>
<dbReference type="PROSITE" id="PS50965">
    <property type="entry name" value="NERD"/>
    <property type="match status" value="1"/>
</dbReference>
<dbReference type="RefSeq" id="WP_216456063.1">
    <property type="nucleotide sequence ID" value="NZ_JAHLQL010000001.1"/>
</dbReference>